<reference evidence="3" key="1">
    <citation type="submission" date="2020-10" db="EMBL/GenBank/DDBJ databases">
        <authorList>
            <person name="Castelo-Branco R."/>
            <person name="Eusebio N."/>
            <person name="Adriana R."/>
            <person name="Vieira A."/>
            <person name="Brugerolle De Fraissinette N."/>
            <person name="Rezende De Castro R."/>
            <person name="Schneider M.P."/>
            <person name="Vasconcelos V."/>
            <person name="Leao P.N."/>
        </authorList>
    </citation>
    <scope>NUCLEOTIDE SEQUENCE</scope>
    <source>
        <strain evidence="3">LEGE 07310</strain>
    </source>
</reference>
<keyword evidence="4" id="KW-1185">Reference proteome</keyword>
<feature type="compositionally biased region" description="Polar residues" evidence="2">
    <location>
        <begin position="17"/>
        <end position="45"/>
    </location>
</feature>
<feature type="compositionally biased region" description="Pro residues" evidence="2">
    <location>
        <begin position="418"/>
        <end position="427"/>
    </location>
</feature>
<evidence type="ECO:0000313" key="3">
    <source>
        <dbReference type="EMBL" id="MBE9078450.1"/>
    </source>
</evidence>
<gene>
    <name evidence="3" type="ORF">IQ241_14285</name>
</gene>
<feature type="region of interest" description="Disordered" evidence="2">
    <location>
        <begin position="1"/>
        <end position="103"/>
    </location>
</feature>
<feature type="compositionally biased region" description="Low complexity" evidence="2">
    <location>
        <begin position="77"/>
        <end position="86"/>
    </location>
</feature>
<accession>A0A8J7ANQ4</accession>
<sequence length="515" mass="54661">MPQSDPAVNRAADLSPEPTQIRQSPDSPDQKGDSLNGSSLNRSGETGSGKKGTPDSEADWQVIEFPNAISLNDIPGALPESEQSAPPSAPLHGTPEPAAGQTPGREAELLSLVRDLNECNDVLLGRVTQLEAALETAQTALQSEIERAQQSHNAAGVQQNQVTRAAQHQIAQLVSELDTAEQALKRQQRLNETLQTELSVSQDRIAQLERECALVQQQHGEQSQTLIHAEAACRDLRSRLQRQQRYTLQFKVALEKSLNASSQRSLLGEETATVEPAVTGPAPVTMPKAQRIQPWALDSAPFEPVDSHLESLIRGLNSRAQPTPDEAPAMSEPKPLDPEAEIQLWQDLERVIDSSAIAKSELGMSADALEDSIESDPIAARPLAEAAATPAPEPLPEPLAEAVEAAFETVPAAGPSASSPPPSPFTEPSPWGQPLTSLPDPPQSASPQSVSAQVPATEPSLPAAARARPSADPAVMASEATSSPAPVVYPLRPQKRVPSLAAVELPSFPKKASSD</sequence>
<evidence type="ECO:0000256" key="1">
    <source>
        <dbReference type="SAM" id="Coils"/>
    </source>
</evidence>
<keyword evidence="1" id="KW-0175">Coiled coil</keyword>
<dbReference type="Proteomes" id="UP000636505">
    <property type="component" value="Unassembled WGS sequence"/>
</dbReference>
<organism evidence="3 4">
    <name type="scientific">Vasconcelosia minhoensis LEGE 07310</name>
    <dbReference type="NCBI Taxonomy" id="915328"/>
    <lineage>
        <taxon>Bacteria</taxon>
        <taxon>Bacillati</taxon>
        <taxon>Cyanobacteriota</taxon>
        <taxon>Cyanophyceae</taxon>
        <taxon>Nodosilineales</taxon>
        <taxon>Cymatolegaceae</taxon>
        <taxon>Vasconcelosia</taxon>
        <taxon>Vasconcelosia minhoensis</taxon>
    </lineage>
</organism>
<dbReference type="EMBL" id="JADEXG010000033">
    <property type="protein sequence ID" value="MBE9078450.1"/>
    <property type="molecule type" value="Genomic_DNA"/>
</dbReference>
<comment type="caution">
    <text evidence="3">The sequence shown here is derived from an EMBL/GenBank/DDBJ whole genome shotgun (WGS) entry which is preliminary data.</text>
</comment>
<dbReference type="AlphaFoldDB" id="A0A8J7ANQ4"/>
<name>A0A8J7ANQ4_9CYAN</name>
<evidence type="ECO:0000256" key="2">
    <source>
        <dbReference type="SAM" id="MobiDB-lite"/>
    </source>
</evidence>
<evidence type="ECO:0000313" key="4">
    <source>
        <dbReference type="Proteomes" id="UP000636505"/>
    </source>
</evidence>
<feature type="compositionally biased region" description="Low complexity" evidence="2">
    <location>
        <begin position="379"/>
        <end position="390"/>
    </location>
</feature>
<feature type="compositionally biased region" description="Low complexity" evidence="2">
    <location>
        <begin position="398"/>
        <end position="417"/>
    </location>
</feature>
<feature type="compositionally biased region" description="Low complexity" evidence="2">
    <location>
        <begin position="445"/>
        <end position="474"/>
    </location>
</feature>
<dbReference type="RefSeq" id="WP_193908297.1">
    <property type="nucleotide sequence ID" value="NZ_JADEXG010000033.1"/>
</dbReference>
<protein>
    <submittedName>
        <fullName evidence="3">Uncharacterized protein</fullName>
    </submittedName>
</protein>
<proteinExistence type="predicted"/>
<feature type="coiled-coil region" evidence="1">
    <location>
        <begin position="127"/>
        <end position="218"/>
    </location>
</feature>
<feature type="region of interest" description="Disordered" evidence="2">
    <location>
        <begin position="376"/>
        <end position="490"/>
    </location>
</feature>